<feature type="domain" description="EamA" evidence="9">
    <location>
        <begin position="3"/>
        <end position="129"/>
    </location>
</feature>
<comment type="subcellular location">
    <subcellularLocation>
        <location evidence="1">Cell membrane</location>
        <topology evidence="1">Multi-pass membrane protein</topology>
    </subcellularLocation>
</comment>
<dbReference type="AlphaFoldDB" id="A0A2Y9U1Q0"/>
<name>A0A2Y9U1Q0_9GAMM</name>
<evidence type="ECO:0000256" key="3">
    <source>
        <dbReference type="ARBA" id="ARBA00022475"/>
    </source>
</evidence>
<dbReference type="PANTHER" id="PTHR32322:SF18">
    <property type="entry name" value="S-ADENOSYLMETHIONINE_S-ADENOSYLHOMOCYSTEINE TRANSPORTER"/>
    <property type="match status" value="1"/>
</dbReference>
<reference evidence="10 11" key="1">
    <citation type="journal article" date="2019" name="Int. J. Syst. Evol. Microbiol.">
        <title>Limnobaculum parvum gen. nov., sp. nov., isolated from a freshwater lake.</title>
        <authorList>
            <person name="Baek C."/>
            <person name="Shin S.K."/>
            <person name="Yi H."/>
        </authorList>
    </citation>
    <scope>NUCLEOTIDE SEQUENCE [LARGE SCALE GENOMIC DNA]</scope>
    <source>
        <strain evidence="10 11">HYN0051</strain>
    </source>
</reference>
<dbReference type="InterPro" id="IPR050638">
    <property type="entry name" value="AA-Vitamin_Transporters"/>
</dbReference>
<dbReference type="InterPro" id="IPR037185">
    <property type="entry name" value="EmrE-like"/>
</dbReference>
<dbReference type="RefSeq" id="WP_108901785.1">
    <property type="nucleotide sequence ID" value="NZ_CP029185.2"/>
</dbReference>
<sequence>MPFLIITTVIWSFSFSLIGVYLAGQVDPWFSILMRVGLASLLFVPFMRFSGVSIKACLAFMVAGACQLGVMYLFYYQSFIYLTVPEVLLFGITMPIYVTLIYDLLKGQSLRLGYLFSVLLAVLGAGVINFSHPRENFWFGMLIIQIANFFFALGQVGYKRAMELYPMPPRQSSALFYLGALCVAIVAWLLLGNIEQLPTTFVQWGILVWLGLGASGVGYFMWNYGAGKVDAGTLAIMNNAMIPVGLMVNFLIWQERPEWGKMLVGSTIMLLSLWIHKRWVVIEDKMAKD</sequence>
<evidence type="ECO:0000313" key="10">
    <source>
        <dbReference type="EMBL" id="AWH89742.1"/>
    </source>
</evidence>
<evidence type="ECO:0000256" key="6">
    <source>
        <dbReference type="ARBA" id="ARBA00023136"/>
    </source>
</evidence>
<evidence type="ECO:0000256" key="5">
    <source>
        <dbReference type="ARBA" id="ARBA00022989"/>
    </source>
</evidence>
<keyword evidence="6 8" id="KW-0472">Membrane</keyword>
<dbReference type="InterPro" id="IPR000620">
    <property type="entry name" value="EamA_dom"/>
</dbReference>
<dbReference type="OrthoDB" id="1412048at2"/>
<evidence type="ECO:0000256" key="7">
    <source>
        <dbReference type="ARBA" id="ARBA00040595"/>
    </source>
</evidence>
<evidence type="ECO:0000259" key="9">
    <source>
        <dbReference type="Pfam" id="PF00892"/>
    </source>
</evidence>
<feature type="transmembrane region" description="Helical" evidence="8">
    <location>
        <begin position="174"/>
        <end position="191"/>
    </location>
</feature>
<dbReference type="KEGG" id="lpv:HYN51_15065"/>
<dbReference type="EMBL" id="CP029185">
    <property type="protein sequence ID" value="AWH89742.1"/>
    <property type="molecule type" value="Genomic_DNA"/>
</dbReference>
<keyword evidence="11" id="KW-1185">Reference proteome</keyword>
<feature type="transmembrane region" description="Helical" evidence="8">
    <location>
        <begin position="234"/>
        <end position="253"/>
    </location>
</feature>
<protein>
    <recommendedName>
        <fullName evidence="7">Threonine/homoserine exporter RhtA</fullName>
    </recommendedName>
</protein>
<organism evidence="10 11">
    <name type="scientific">Limnobaculum parvum</name>
    <dbReference type="NCBI Taxonomy" id="2172103"/>
    <lineage>
        <taxon>Bacteria</taxon>
        <taxon>Pseudomonadati</taxon>
        <taxon>Pseudomonadota</taxon>
        <taxon>Gammaproteobacteria</taxon>
        <taxon>Enterobacterales</taxon>
        <taxon>Budviciaceae</taxon>
        <taxon>Limnobaculum</taxon>
    </lineage>
</organism>
<keyword evidence="4 8" id="KW-0812">Transmembrane</keyword>
<evidence type="ECO:0000256" key="2">
    <source>
        <dbReference type="ARBA" id="ARBA00009853"/>
    </source>
</evidence>
<evidence type="ECO:0000256" key="1">
    <source>
        <dbReference type="ARBA" id="ARBA00004651"/>
    </source>
</evidence>
<keyword evidence="5 8" id="KW-1133">Transmembrane helix</keyword>
<feature type="domain" description="EamA" evidence="9">
    <location>
        <begin position="139"/>
        <end position="274"/>
    </location>
</feature>
<gene>
    <name evidence="10" type="ORF">HYN51_15065</name>
</gene>
<evidence type="ECO:0000313" key="11">
    <source>
        <dbReference type="Proteomes" id="UP000244908"/>
    </source>
</evidence>
<dbReference type="Pfam" id="PF00892">
    <property type="entry name" value="EamA"/>
    <property type="match status" value="2"/>
</dbReference>
<keyword evidence="3" id="KW-1003">Cell membrane</keyword>
<proteinExistence type="inferred from homology"/>
<dbReference type="Proteomes" id="UP000244908">
    <property type="component" value="Chromosome"/>
</dbReference>
<dbReference type="GO" id="GO:0005886">
    <property type="term" value="C:plasma membrane"/>
    <property type="evidence" value="ECO:0007669"/>
    <property type="project" value="UniProtKB-SubCell"/>
</dbReference>
<feature type="transmembrane region" description="Helical" evidence="8">
    <location>
        <begin position="112"/>
        <end position="131"/>
    </location>
</feature>
<comment type="similarity">
    <text evidence="2">Belongs to the drug/metabolite transporter (DMT) superfamily. 10 TMS drug/metabolite exporter (DME) (TC 2.A.7.3) family.</text>
</comment>
<evidence type="ECO:0000256" key="4">
    <source>
        <dbReference type="ARBA" id="ARBA00022692"/>
    </source>
</evidence>
<feature type="transmembrane region" description="Helical" evidence="8">
    <location>
        <begin position="137"/>
        <end position="154"/>
    </location>
</feature>
<feature type="transmembrane region" description="Helical" evidence="8">
    <location>
        <begin position="5"/>
        <end position="23"/>
    </location>
</feature>
<dbReference type="SUPFAM" id="SSF103481">
    <property type="entry name" value="Multidrug resistance efflux transporter EmrE"/>
    <property type="match status" value="2"/>
</dbReference>
<accession>A0A2Y9U1Q0</accession>
<dbReference type="PANTHER" id="PTHR32322">
    <property type="entry name" value="INNER MEMBRANE TRANSPORTER"/>
    <property type="match status" value="1"/>
</dbReference>
<evidence type="ECO:0000256" key="8">
    <source>
        <dbReference type="SAM" id="Phobius"/>
    </source>
</evidence>
<feature type="transmembrane region" description="Helical" evidence="8">
    <location>
        <begin position="87"/>
        <end position="105"/>
    </location>
</feature>
<feature type="transmembrane region" description="Helical" evidence="8">
    <location>
        <begin position="56"/>
        <end position="75"/>
    </location>
</feature>
<feature type="transmembrane region" description="Helical" evidence="8">
    <location>
        <begin position="203"/>
        <end position="222"/>
    </location>
</feature>